<keyword evidence="10" id="KW-1185">Reference proteome</keyword>
<evidence type="ECO:0000256" key="4">
    <source>
        <dbReference type="ARBA" id="ARBA00022692"/>
    </source>
</evidence>
<evidence type="ECO:0000256" key="1">
    <source>
        <dbReference type="ARBA" id="ARBA00022475"/>
    </source>
</evidence>
<dbReference type="Pfam" id="PF04647">
    <property type="entry name" value="AgrB"/>
    <property type="match status" value="1"/>
</dbReference>
<dbReference type="RefSeq" id="WP_139605292.1">
    <property type="nucleotide sequence ID" value="NZ_VDCQ01000046.1"/>
</dbReference>
<gene>
    <name evidence="9" type="ORF">FE784_26615</name>
</gene>
<keyword evidence="7 8" id="KW-0472">Membrane</keyword>
<keyword evidence="4 8" id="KW-0812">Transmembrane</keyword>
<evidence type="ECO:0000313" key="9">
    <source>
        <dbReference type="EMBL" id="TNJ63238.1"/>
    </source>
</evidence>
<dbReference type="GO" id="GO:0006508">
    <property type="term" value="P:proteolysis"/>
    <property type="evidence" value="ECO:0007669"/>
    <property type="project" value="UniProtKB-KW"/>
</dbReference>
<dbReference type="GO" id="GO:0008233">
    <property type="term" value="F:peptidase activity"/>
    <property type="evidence" value="ECO:0007669"/>
    <property type="project" value="UniProtKB-KW"/>
</dbReference>
<evidence type="ECO:0000256" key="3">
    <source>
        <dbReference type="ARBA" id="ARBA00022670"/>
    </source>
</evidence>
<organism evidence="9 10">
    <name type="scientific">Paenibacillus hemerocallicola</name>
    <dbReference type="NCBI Taxonomy" id="1172614"/>
    <lineage>
        <taxon>Bacteria</taxon>
        <taxon>Bacillati</taxon>
        <taxon>Bacillota</taxon>
        <taxon>Bacilli</taxon>
        <taxon>Bacillales</taxon>
        <taxon>Paenibacillaceae</taxon>
        <taxon>Paenibacillus</taxon>
    </lineage>
</organism>
<evidence type="ECO:0000256" key="2">
    <source>
        <dbReference type="ARBA" id="ARBA00022654"/>
    </source>
</evidence>
<dbReference type="GO" id="GO:0016020">
    <property type="term" value="C:membrane"/>
    <property type="evidence" value="ECO:0007669"/>
    <property type="project" value="InterPro"/>
</dbReference>
<evidence type="ECO:0000256" key="7">
    <source>
        <dbReference type="ARBA" id="ARBA00023136"/>
    </source>
</evidence>
<dbReference type="OrthoDB" id="2666767at2"/>
<dbReference type="SMART" id="SM00793">
    <property type="entry name" value="AgrB"/>
    <property type="match status" value="1"/>
</dbReference>
<keyword evidence="6 8" id="KW-1133">Transmembrane helix</keyword>
<dbReference type="EMBL" id="VDCQ01000046">
    <property type="protein sequence ID" value="TNJ63238.1"/>
    <property type="molecule type" value="Genomic_DNA"/>
</dbReference>
<evidence type="ECO:0000256" key="5">
    <source>
        <dbReference type="ARBA" id="ARBA00022801"/>
    </source>
</evidence>
<dbReference type="Proteomes" id="UP000307943">
    <property type="component" value="Unassembled WGS sequence"/>
</dbReference>
<sequence>MIEAWSEKIAISIKNANEEHTASVPLMKFALIILFNFFIPTIISLLIGAMTGNLAETALSISSFVILRMASGGYHFKSSMVCMLTMIVIAVIPPLVPVSENWTLILTVVGLILVAMLAPSNMRGYNRMPEKFYPLLKTASVIFVASNLYIGSEVMALVFAIQGVSLFGFKEV</sequence>
<keyword evidence="5" id="KW-0378">Hydrolase</keyword>
<evidence type="ECO:0000313" key="10">
    <source>
        <dbReference type="Proteomes" id="UP000307943"/>
    </source>
</evidence>
<dbReference type="InterPro" id="IPR006741">
    <property type="entry name" value="AgrB"/>
</dbReference>
<feature type="transmembrane region" description="Helical" evidence="8">
    <location>
        <begin position="76"/>
        <end position="96"/>
    </location>
</feature>
<keyword evidence="3" id="KW-0645">Protease</keyword>
<evidence type="ECO:0000256" key="8">
    <source>
        <dbReference type="SAM" id="Phobius"/>
    </source>
</evidence>
<name>A0A5C4T2A7_9BACL</name>
<keyword evidence="1" id="KW-1003">Cell membrane</keyword>
<dbReference type="GO" id="GO:0009372">
    <property type="term" value="P:quorum sensing"/>
    <property type="evidence" value="ECO:0007669"/>
    <property type="project" value="UniProtKB-KW"/>
</dbReference>
<keyword evidence="2" id="KW-0673">Quorum sensing</keyword>
<feature type="transmembrane region" description="Helical" evidence="8">
    <location>
        <begin position="141"/>
        <end position="169"/>
    </location>
</feature>
<dbReference type="AlphaFoldDB" id="A0A5C4T2A7"/>
<comment type="caution">
    <text evidence="9">The sequence shown here is derived from an EMBL/GenBank/DDBJ whole genome shotgun (WGS) entry which is preliminary data.</text>
</comment>
<feature type="transmembrane region" description="Helical" evidence="8">
    <location>
        <begin position="102"/>
        <end position="120"/>
    </location>
</feature>
<accession>A0A5C4T2A7</accession>
<reference evidence="9 10" key="1">
    <citation type="submission" date="2019-05" db="EMBL/GenBank/DDBJ databases">
        <title>We sequenced the genome of Paenibacillus hemerocallicola KCTC 33185 for further insight into its adaptation and study the phylogeny of Paenibacillus.</title>
        <authorList>
            <person name="Narsing Rao M.P."/>
        </authorList>
    </citation>
    <scope>NUCLEOTIDE SEQUENCE [LARGE SCALE GENOMIC DNA]</scope>
    <source>
        <strain evidence="9 10">KCTC 33185</strain>
    </source>
</reference>
<feature type="transmembrane region" description="Helical" evidence="8">
    <location>
        <begin position="29"/>
        <end position="55"/>
    </location>
</feature>
<proteinExistence type="predicted"/>
<evidence type="ECO:0000256" key="6">
    <source>
        <dbReference type="ARBA" id="ARBA00022989"/>
    </source>
</evidence>
<protein>
    <submittedName>
        <fullName evidence="9">Post-translational modification of quorum-sensing peptide protein</fullName>
    </submittedName>
</protein>